<dbReference type="PANTHER" id="PTHR12265:SF30">
    <property type="entry name" value="TRANSMEMBRANE PROTEIN 53"/>
    <property type="match status" value="1"/>
</dbReference>
<dbReference type="GO" id="GO:0005640">
    <property type="term" value="C:nuclear outer membrane"/>
    <property type="evidence" value="ECO:0007669"/>
    <property type="project" value="UniProtKB-SubCell"/>
</dbReference>
<dbReference type="Proteomes" id="UP000789572">
    <property type="component" value="Unassembled WGS sequence"/>
</dbReference>
<comment type="subcellular location">
    <subcellularLocation>
        <location evidence="6">Nucleus outer membrane</location>
        <topology evidence="6">Single-pass membrane protein</topology>
    </subcellularLocation>
</comment>
<evidence type="ECO:0000256" key="5">
    <source>
        <dbReference type="ARBA" id="ARBA00023242"/>
    </source>
</evidence>
<accession>A0A9N9CKT6</accession>
<evidence type="ECO:0000256" key="3">
    <source>
        <dbReference type="ARBA" id="ARBA00022989"/>
    </source>
</evidence>
<keyword evidence="9" id="KW-1185">Reference proteome</keyword>
<dbReference type="PANTHER" id="PTHR12265">
    <property type="entry name" value="TRANSMEMBRANE PROTEIN 53"/>
    <property type="match status" value="1"/>
</dbReference>
<dbReference type="Pfam" id="PF05705">
    <property type="entry name" value="DUF829"/>
    <property type="match status" value="1"/>
</dbReference>
<keyword evidence="5" id="KW-0539">Nucleus</keyword>
<dbReference type="InterPro" id="IPR029058">
    <property type="entry name" value="AB_hydrolase_fold"/>
</dbReference>
<evidence type="ECO:0000313" key="8">
    <source>
        <dbReference type="EMBL" id="CAG8602508.1"/>
    </source>
</evidence>
<dbReference type="OrthoDB" id="77878at2759"/>
<dbReference type="EMBL" id="CAJVPJ010001750">
    <property type="protein sequence ID" value="CAG8602508.1"/>
    <property type="molecule type" value="Genomic_DNA"/>
</dbReference>
<evidence type="ECO:0000256" key="6">
    <source>
        <dbReference type="ARBA" id="ARBA00034303"/>
    </source>
</evidence>
<evidence type="ECO:0000256" key="4">
    <source>
        <dbReference type="ARBA" id="ARBA00023136"/>
    </source>
</evidence>
<evidence type="ECO:0000256" key="1">
    <source>
        <dbReference type="ARBA" id="ARBA00007387"/>
    </source>
</evidence>
<evidence type="ECO:0000313" key="9">
    <source>
        <dbReference type="Proteomes" id="UP000789572"/>
    </source>
</evidence>
<dbReference type="SUPFAM" id="SSF53474">
    <property type="entry name" value="alpha/beta-Hydrolases"/>
    <property type="match status" value="1"/>
</dbReference>
<proteinExistence type="inferred from homology"/>
<feature type="transmembrane region" description="Helical" evidence="7">
    <location>
        <begin position="141"/>
        <end position="164"/>
    </location>
</feature>
<keyword evidence="4 7" id="KW-0472">Membrane</keyword>
<protein>
    <submittedName>
        <fullName evidence="8">7463_t:CDS:1</fullName>
    </submittedName>
</protein>
<comment type="caution">
    <text evidence="8">The sequence shown here is derived from an EMBL/GenBank/DDBJ whole genome shotgun (WGS) entry which is preliminary data.</text>
</comment>
<keyword evidence="3 7" id="KW-1133">Transmembrane helix</keyword>
<organism evidence="8 9">
    <name type="scientific">Paraglomus occultum</name>
    <dbReference type="NCBI Taxonomy" id="144539"/>
    <lineage>
        <taxon>Eukaryota</taxon>
        <taxon>Fungi</taxon>
        <taxon>Fungi incertae sedis</taxon>
        <taxon>Mucoromycota</taxon>
        <taxon>Glomeromycotina</taxon>
        <taxon>Glomeromycetes</taxon>
        <taxon>Paraglomerales</taxon>
        <taxon>Paraglomeraceae</taxon>
        <taxon>Paraglomus</taxon>
    </lineage>
</organism>
<name>A0A9N9CKT6_9GLOM</name>
<sequence>MTSTITQIKPATTLYVERCAVTTPAPDIVIMFGWTNGQLKHLSKIASFWRAKGNYHILYYTAPDFPYVYFPYKAEKLCEGFIPYLYEWKVFDNESSTTSAVTDNNVVNNTRRRPKVIAHVFSNGGGGGLAGMIQMLKANNLPFCFSAIILDSVPGVGFFTLYRLYTATQTNPFKKFVTMLMTAGIMLLTTPWITLYLTIIRRKPLVQYIVHALLYEKATDCPRLFLYSKKDAIVPYTAVRKTAKMSADMGYVTDELLFENTEHVKHWIDQREIYENVVNKFLEQNSITLQI</sequence>
<gene>
    <name evidence="8" type="ORF">POCULU_LOCUS7539</name>
</gene>
<evidence type="ECO:0000256" key="2">
    <source>
        <dbReference type="ARBA" id="ARBA00022692"/>
    </source>
</evidence>
<feature type="transmembrane region" description="Helical" evidence="7">
    <location>
        <begin position="176"/>
        <end position="199"/>
    </location>
</feature>
<dbReference type="InterPro" id="IPR008547">
    <property type="entry name" value="DUF829_TMEM53"/>
</dbReference>
<keyword evidence="2 7" id="KW-0812">Transmembrane</keyword>
<comment type="similarity">
    <text evidence="1">Belongs to the TMEM53 family.</text>
</comment>
<reference evidence="8" key="1">
    <citation type="submission" date="2021-06" db="EMBL/GenBank/DDBJ databases">
        <authorList>
            <person name="Kallberg Y."/>
            <person name="Tangrot J."/>
            <person name="Rosling A."/>
        </authorList>
    </citation>
    <scope>NUCLEOTIDE SEQUENCE</scope>
    <source>
        <strain evidence="8">IA702</strain>
    </source>
</reference>
<dbReference type="AlphaFoldDB" id="A0A9N9CKT6"/>
<evidence type="ECO:0000256" key="7">
    <source>
        <dbReference type="SAM" id="Phobius"/>
    </source>
</evidence>